<evidence type="ECO:0000313" key="2">
    <source>
        <dbReference type="EMBL" id="QTL40748.1"/>
    </source>
</evidence>
<dbReference type="Proteomes" id="UP000665047">
    <property type="component" value="Chromosome"/>
</dbReference>
<evidence type="ECO:0000313" key="1">
    <source>
        <dbReference type="EMBL" id="PHM24538.1"/>
    </source>
</evidence>
<name>A0A2D0IRT8_XENBU</name>
<reference evidence="1 3" key="1">
    <citation type="journal article" date="2017" name="Nat. Microbiol.">
        <title>Natural product diversity associated with the nematode symbionts Photorhabdus and Xenorhabdus.</title>
        <authorList>
            <person name="Tobias N.J."/>
            <person name="Wolff H."/>
            <person name="Djahanschiri B."/>
            <person name="Grundmann F."/>
            <person name="Kronenwerth M."/>
            <person name="Shi Y.M."/>
            <person name="Simonyi S."/>
            <person name="Grun P."/>
            <person name="Shapiro-Ilan D."/>
            <person name="Pidot S.J."/>
            <person name="Stinear T.P."/>
            <person name="Ebersberger I."/>
            <person name="Bode H.B."/>
        </authorList>
    </citation>
    <scope>NUCLEOTIDE SEQUENCE [LARGE SCALE GENOMIC DNA]</scope>
    <source>
        <strain evidence="1 3">DSM 16342</strain>
    </source>
</reference>
<gene>
    <name evidence="2" type="ORF">HGO23_05125</name>
    <name evidence="1" type="ORF">Xbud_03246</name>
</gene>
<keyword evidence="4" id="KW-1185">Reference proteome</keyword>
<dbReference type="RefSeq" id="WP_099136980.1">
    <property type="nucleotide sequence ID" value="NZ_CAWNNJ010000091.1"/>
</dbReference>
<evidence type="ECO:0000313" key="4">
    <source>
        <dbReference type="Proteomes" id="UP000665047"/>
    </source>
</evidence>
<evidence type="ECO:0000313" key="3">
    <source>
        <dbReference type="Proteomes" id="UP000225833"/>
    </source>
</evidence>
<dbReference type="Pfam" id="PF12981">
    <property type="entry name" value="DUF3865"/>
    <property type="match status" value="1"/>
</dbReference>
<dbReference type="Gene3D" id="1.20.910.10">
    <property type="entry name" value="Heme oxygenase-like"/>
    <property type="match status" value="1"/>
</dbReference>
<proteinExistence type="predicted"/>
<dbReference type="EMBL" id="CP072455">
    <property type="protein sequence ID" value="QTL40748.1"/>
    <property type="molecule type" value="Genomic_DNA"/>
</dbReference>
<sequence>MYRNFPALVDDYLTKNTSTGKLLNCIISEGKEKIDGNELIDKHFDPMIITLYNQIKALINPSNLDENEAKLYIGELSIFARYNSTMLLRAADNVRGFCPELAQELTRNFLEEGGERGKLPAHYVVFSGALLADLDFRINGWMPRVSSTRTLISLIDILTWSHCPSTLLGMYYATEAVAISETLLLQDITNRLGQITGRGTGDLLTKLDFYYRMHLDETHNAATNNVAVERGHQDGIAKFIRDANLFHFQQPQIVDGFLQMLTPFVDQWVEIHHLILKNRFNNQ</sequence>
<dbReference type="InterPro" id="IPR024477">
    <property type="entry name" value="DUF3865_CADD-like"/>
</dbReference>
<accession>A0A2D0IRT8</accession>
<dbReference type="InterPro" id="IPR016084">
    <property type="entry name" value="Haem_Oase-like_multi-hlx"/>
</dbReference>
<protein>
    <submittedName>
        <fullName evidence="2">DUF3865 domain-containing protein</fullName>
    </submittedName>
</protein>
<dbReference type="OrthoDB" id="4519636at2"/>
<organism evidence="1 3">
    <name type="scientific">Xenorhabdus budapestensis</name>
    <dbReference type="NCBI Taxonomy" id="290110"/>
    <lineage>
        <taxon>Bacteria</taxon>
        <taxon>Pseudomonadati</taxon>
        <taxon>Pseudomonadota</taxon>
        <taxon>Gammaproteobacteria</taxon>
        <taxon>Enterobacterales</taxon>
        <taxon>Morganellaceae</taxon>
        <taxon>Xenorhabdus</taxon>
    </lineage>
</organism>
<dbReference type="Proteomes" id="UP000225833">
    <property type="component" value="Unassembled WGS sequence"/>
</dbReference>
<dbReference type="AlphaFoldDB" id="A0A2D0IRT8"/>
<dbReference type="EMBL" id="NIBS01000024">
    <property type="protein sequence ID" value="PHM24538.1"/>
    <property type="molecule type" value="Genomic_DNA"/>
</dbReference>
<reference evidence="2 4" key="2">
    <citation type="submission" date="2021-03" db="EMBL/GenBank/DDBJ databases">
        <title>Complete Genome Sequence Data of Xenorhabdus budapestensis strain C72, a Candidate Biological Control Agent, from China.</title>
        <authorList>
            <person name="LI B."/>
            <person name="WANG S."/>
            <person name="QIU D."/>
        </authorList>
    </citation>
    <scope>NUCLEOTIDE SEQUENCE [LARGE SCALE GENOMIC DNA]</scope>
    <source>
        <strain evidence="2 4">C-7-2</strain>
    </source>
</reference>